<sequence length="269" mass="30160">MIAPVRGQEADPLLERFDKMVRMNLDQPYVVDSGRLDAAMGLFADLPLGERIASWANWFRELGRSRYVFGLDAQGYVAQGRLCQDFATDCILFLYRVTELARSTTAEEAVQFAFGTRFYGASVERAVAADGKVDYEDPAHLEYSEDMITSGIWGQDVTTSLGTNLEKSGDVTFIPTKDIPYRELKSGDMIWFVGDAKRPPDSVDDGRETRIHHVGFIDARQGSVDLIHAAMKPLPGIYEEAGVVRVALKTYLERVDRFEGIVVTRLEEF</sequence>
<reference evidence="1" key="2">
    <citation type="journal article" date="2021" name="Microbiome">
        <title>Successional dynamics and alternative stable states in a saline activated sludge microbial community over 9 years.</title>
        <authorList>
            <person name="Wang Y."/>
            <person name="Ye J."/>
            <person name="Ju F."/>
            <person name="Liu L."/>
            <person name="Boyd J.A."/>
            <person name="Deng Y."/>
            <person name="Parks D.H."/>
            <person name="Jiang X."/>
            <person name="Yin X."/>
            <person name="Woodcroft B.J."/>
            <person name="Tyson G.W."/>
            <person name="Hugenholtz P."/>
            <person name="Polz M.F."/>
            <person name="Zhang T."/>
        </authorList>
    </citation>
    <scope>NUCLEOTIDE SEQUENCE</scope>
    <source>
        <strain evidence="1">HKST-UBA02</strain>
    </source>
</reference>
<organism evidence="1 2">
    <name type="scientific">Eiseniibacteriota bacterium</name>
    <dbReference type="NCBI Taxonomy" id="2212470"/>
    <lineage>
        <taxon>Bacteria</taxon>
        <taxon>Candidatus Eiseniibacteriota</taxon>
    </lineage>
</organism>
<gene>
    <name evidence="1" type="ORF">KDA27_20655</name>
</gene>
<evidence type="ECO:0000313" key="2">
    <source>
        <dbReference type="Proteomes" id="UP000739538"/>
    </source>
</evidence>
<reference evidence="1" key="1">
    <citation type="submission" date="2020-04" db="EMBL/GenBank/DDBJ databases">
        <authorList>
            <person name="Zhang T."/>
        </authorList>
    </citation>
    <scope>NUCLEOTIDE SEQUENCE</scope>
    <source>
        <strain evidence="1">HKST-UBA02</strain>
    </source>
</reference>
<dbReference type="Gene3D" id="2.30.260.10">
    <property type="entry name" value="putative xylanase like domain"/>
    <property type="match status" value="1"/>
</dbReference>
<proteinExistence type="predicted"/>
<name>A0A956NG81_UNCEI</name>
<protein>
    <recommendedName>
        <fullName evidence="3">DUF1460 domain-containing protein</fullName>
    </recommendedName>
</protein>
<evidence type="ECO:0008006" key="3">
    <source>
        <dbReference type="Google" id="ProtNLM"/>
    </source>
</evidence>
<dbReference type="InterPro" id="IPR038765">
    <property type="entry name" value="Papain-like_cys_pep_sf"/>
</dbReference>
<dbReference type="Proteomes" id="UP000739538">
    <property type="component" value="Unassembled WGS sequence"/>
</dbReference>
<accession>A0A956NG81</accession>
<dbReference type="EMBL" id="JAGQHS010000152">
    <property type="protein sequence ID" value="MCA9758217.1"/>
    <property type="molecule type" value="Genomic_DNA"/>
</dbReference>
<dbReference type="SUPFAM" id="SSF54001">
    <property type="entry name" value="Cysteine proteinases"/>
    <property type="match status" value="1"/>
</dbReference>
<comment type="caution">
    <text evidence="1">The sequence shown here is derived from an EMBL/GenBank/DDBJ whole genome shotgun (WGS) entry which is preliminary data.</text>
</comment>
<evidence type="ECO:0000313" key="1">
    <source>
        <dbReference type="EMBL" id="MCA9758217.1"/>
    </source>
</evidence>
<dbReference type="AlphaFoldDB" id="A0A956NG81"/>